<dbReference type="PANTHER" id="PTHR35726">
    <property type="entry name" value="GLUTAMIC ACID-RICH PROTEIN-LIKE"/>
    <property type="match status" value="1"/>
</dbReference>
<dbReference type="EMBL" id="JASCZI010030351">
    <property type="protein sequence ID" value="MED6121677.1"/>
    <property type="molecule type" value="Genomic_DNA"/>
</dbReference>
<comment type="caution">
    <text evidence="1">The sequence shown here is derived from an EMBL/GenBank/DDBJ whole genome shotgun (WGS) entry which is preliminary data.</text>
</comment>
<evidence type="ECO:0000313" key="2">
    <source>
        <dbReference type="Proteomes" id="UP001341840"/>
    </source>
</evidence>
<reference evidence="1 2" key="1">
    <citation type="journal article" date="2023" name="Plants (Basel)">
        <title>Bridging the Gap: Combining Genomics and Transcriptomics Approaches to Understand Stylosanthes scabra, an Orphan Legume from the Brazilian Caatinga.</title>
        <authorList>
            <person name="Ferreira-Neto J.R.C."/>
            <person name="da Silva M.D."/>
            <person name="Binneck E."/>
            <person name="de Melo N.F."/>
            <person name="da Silva R.H."/>
            <person name="de Melo A.L.T.M."/>
            <person name="Pandolfi V."/>
            <person name="Bustamante F.O."/>
            <person name="Brasileiro-Vidal A.C."/>
            <person name="Benko-Iseppon A.M."/>
        </authorList>
    </citation>
    <scope>NUCLEOTIDE SEQUENCE [LARGE SCALE GENOMIC DNA]</scope>
    <source>
        <tissue evidence="1">Leaves</tissue>
    </source>
</reference>
<gene>
    <name evidence="1" type="ORF">PIB30_032445</name>
</gene>
<evidence type="ECO:0000313" key="1">
    <source>
        <dbReference type="EMBL" id="MED6121677.1"/>
    </source>
</evidence>
<proteinExistence type="predicted"/>
<dbReference type="Proteomes" id="UP001341840">
    <property type="component" value="Unassembled WGS sequence"/>
</dbReference>
<organism evidence="1 2">
    <name type="scientific">Stylosanthes scabra</name>
    <dbReference type="NCBI Taxonomy" id="79078"/>
    <lineage>
        <taxon>Eukaryota</taxon>
        <taxon>Viridiplantae</taxon>
        <taxon>Streptophyta</taxon>
        <taxon>Embryophyta</taxon>
        <taxon>Tracheophyta</taxon>
        <taxon>Spermatophyta</taxon>
        <taxon>Magnoliopsida</taxon>
        <taxon>eudicotyledons</taxon>
        <taxon>Gunneridae</taxon>
        <taxon>Pentapetalae</taxon>
        <taxon>rosids</taxon>
        <taxon>fabids</taxon>
        <taxon>Fabales</taxon>
        <taxon>Fabaceae</taxon>
        <taxon>Papilionoideae</taxon>
        <taxon>50 kb inversion clade</taxon>
        <taxon>dalbergioids sensu lato</taxon>
        <taxon>Dalbergieae</taxon>
        <taxon>Pterocarpus clade</taxon>
        <taxon>Stylosanthes</taxon>
    </lineage>
</organism>
<protein>
    <submittedName>
        <fullName evidence="1">Uncharacterized protein</fullName>
    </submittedName>
</protein>
<dbReference type="PANTHER" id="PTHR35726:SF5">
    <property type="match status" value="1"/>
</dbReference>
<name>A0ABU6RCC8_9FABA</name>
<keyword evidence="2" id="KW-1185">Reference proteome</keyword>
<sequence>MNINMMMDMSPLLLIEDTADSEGDTTGFFITHCPDAEEATNNDDAESCTSDNNDYNNCSHMWISSEEMKCSTSSPDDFLVDEDDDEEVESNKVDVNEVEDKLFWEICIAMGYP</sequence>
<accession>A0ABU6RCC8</accession>